<organism evidence="2 3">
    <name type="scientific">Ceratodon purpureus</name>
    <name type="common">Fire moss</name>
    <name type="synonym">Dicranum purpureum</name>
    <dbReference type="NCBI Taxonomy" id="3225"/>
    <lineage>
        <taxon>Eukaryota</taxon>
        <taxon>Viridiplantae</taxon>
        <taxon>Streptophyta</taxon>
        <taxon>Embryophyta</taxon>
        <taxon>Bryophyta</taxon>
        <taxon>Bryophytina</taxon>
        <taxon>Bryopsida</taxon>
        <taxon>Dicranidae</taxon>
        <taxon>Pseudoditrichales</taxon>
        <taxon>Ditrichaceae</taxon>
        <taxon>Ceratodon</taxon>
    </lineage>
</organism>
<dbReference type="Gene3D" id="2.60.20.30">
    <property type="match status" value="1"/>
</dbReference>
<feature type="signal peptide" evidence="1">
    <location>
        <begin position="1"/>
        <end position="29"/>
    </location>
</feature>
<proteinExistence type="predicted"/>
<keyword evidence="1" id="KW-0732">Signal</keyword>
<feature type="chain" id="PRO_5035749686" evidence="1">
    <location>
        <begin position="30"/>
        <end position="107"/>
    </location>
</feature>
<dbReference type="Pfam" id="PF09117">
    <property type="entry name" value="MiAMP1"/>
    <property type="match status" value="1"/>
</dbReference>
<dbReference type="Proteomes" id="UP000822688">
    <property type="component" value="Chromosome 5"/>
</dbReference>
<dbReference type="EMBL" id="CM026425">
    <property type="protein sequence ID" value="KAG0576974.1"/>
    <property type="molecule type" value="Genomic_DNA"/>
</dbReference>
<dbReference type="SUPFAM" id="SSF49695">
    <property type="entry name" value="gamma-Crystallin-like"/>
    <property type="match status" value="1"/>
</dbReference>
<gene>
    <name evidence="2" type="ORF">KC19_5G122500</name>
</gene>
<dbReference type="GO" id="GO:0006952">
    <property type="term" value="P:defense response"/>
    <property type="evidence" value="ECO:0007669"/>
    <property type="project" value="InterPro"/>
</dbReference>
<accession>A0A8T0I0M3</accession>
<reference evidence="2" key="1">
    <citation type="submission" date="2020-06" db="EMBL/GenBank/DDBJ databases">
        <title>WGS assembly of Ceratodon purpureus strain R40.</title>
        <authorList>
            <person name="Carey S.B."/>
            <person name="Jenkins J."/>
            <person name="Shu S."/>
            <person name="Lovell J.T."/>
            <person name="Sreedasyam A."/>
            <person name="Maumus F."/>
            <person name="Tiley G.P."/>
            <person name="Fernandez-Pozo N."/>
            <person name="Barry K."/>
            <person name="Chen C."/>
            <person name="Wang M."/>
            <person name="Lipzen A."/>
            <person name="Daum C."/>
            <person name="Saski C.A."/>
            <person name="Payton A.C."/>
            <person name="Mcbreen J.C."/>
            <person name="Conrad R.E."/>
            <person name="Kollar L.M."/>
            <person name="Olsson S."/>
            <person name="Huttunen S."/>
            <person name="Landis J.B."/>
            <person name="Wickett N.J."/>
            <person name="Johnson M.G."/>
            <person name="Rensing S.A."/>
            <person name="Grimwood J."/>
            <person name="Schmutz J."/>
            <person name="Mcdaniel S.F."/>
        </authorList>
    </citation>
    <scope>NUCLEOTIDE SEQUENCE</scope>
    <source>
        <strain evidence="2">R40</strain>
    </source>
</reference>
<name>A0A8T0I0M3_CERPU</name>
<comment type="caution">
    <text evidence="2">The sequence shown here is derived from an EMBL/GenBank/DDBJ whole genome shotgun (WGS) entry which is preliminary data.</text>
</comment>
<dbReference type="InterPro" id="IPR011024">
    <property type="entry name" value="G_crystallin-like"/>
</dbReference>
<sequence length="107" mass="10852">MAAMKGNGLIIVSLAALLVLVMVAQPAAASQFNVFSGPGCSGTSTDLNACGCNSIPVNLKGGYTWEYDGQTGAAYNSDGCTGVAHTHFTGSVNGCSGFGWSSFFIQC</sequence>
<protein>
    <submittedName>
        <fullName evidence="2">Uncharacterized protein</fullName>
    </submittedName>
</protein>
<evidence type="ECO:0000256" key="1">
    <source>
        <dbReference type="SAM" id="SignalP"/>
    </source>
</evidence>
<keyword evidence="3" id="KW-1185">Reference proteome</keyword>
<evidence type="ECO:0000313" key="2">
    <source>
        <dbReference type="EMBL" id="KAG0576974.1"/>
    </source>
</evidence>
<dbReference type="GO" id="GO:0045926">
    <property type="term" value="P:negative regulation of growth"/>
    <property type="evidence" value="ECO:0007669"/>
    <property type="project" value="InterPro"/>
</dbReference>
<dbReference type="InterPro" id="IPR015791">
    <property type="entry name" value="Antimic/Inh_G_crystallin-like"/>
</dbReference>
<dbReference type="InterPro" id="IPR015201">
    <property type="entry name" value="Antimicrobial_MiAMP1"/>
</dbReference>
<evidence type="ECO:0000313" key="3">
    <source>
        <dbReference type="Proteomes" id="UP000822688"/>
    </source>
</evidence>
<dbReference type="AlphaFoldDB" id="A0A8T0I0M3"/>